<feature type="transmembrane region" description="Helical" evidence="7">
    <location>
        <begin position="85"/>
        <end position="110"/>
    </location>
</feature>
<evidence type="ECO:0000256" key="4">
    <source>
        <dbReference type="ARBA" id="ARBA00022692"/>
    </source>
</evidence>
<dbReference type="AlphaFoldDB" id="A0A1G7V7V2"/>
<dbReference type="PROSITE" id="PS50928">
    <property type="entry name" value="ABC_TM1"/>
    <property type="match status" value="1"/>
</dbReference>
<dbReference type="EMBL" id="FNCV01000001">
    <property type="protein sequence ID" value="SDG55965.1"/>
    <property type="molecule type" value="Genomic_DNA"/>
</dbReference>
<feature type="domain" description="ABC transmembrane type-1" evidence="8">
    <location>
        <begin position="83"/>
        <end position="285"/>
    </location>
</feature>
<dbReference type="GO" id="GO:0005886">
    <property type="term" value="C:plasma membrane"/>
    <property type="evidence" value="ECO:0007669"/>
    <property type="project" value="UniProtKB-SubCell"/>
</dbReference>
<dbReference type="PANTHER" id="PTHR43386">
    <property type="entry name" value="OLIGOPEPTIDE TRANSPORT SYSTEM PERMEASE PROTEIN APPC"/>
    <property type="match status" value="1"/>
</dbReference>
<dbReference type="PANTHER" id="PTHR43386:SF23">
    <property type="entry name" value="ABC TRANSPORTER"/>
    <property type="match status" value="1"/>
</dbReference>
<dbReference type="Pfam" id="PF00528">
    <property type="entry name" value="BPD_transp_1"/>
    <property type="match status" value="1"/>
</dbReference>
<name>A0A1G7V7V2_9PROT</name>
<feature type="transmembrane region" description="Helical" evidence="7">
    <location>
        <begin position="161"/>
        <end position="178"/>
    </location>
</feature>
<evidence type="ECO:0000256" key="3">
    <source>
        <dbReference type="ARBA" id="ARBA00022475"/>
    </source>
</evidence>
<proteinExistence type="inferred from homology"/>
<keyword evidence="2 7" id="KW-0813">Transport</keyword>
<evidence type="ECO:0000256" key="7">
    <source>
        <dbReference type="RuleBase" id="RU363032"/>
    </source>
</evidence>
<dbReference type="STRING" id="83401.SAMN05421742_101574"/>
<gene>
    <name evidence="9" type="ORF">SAMN05421742_101574</name>
</gene>
<feature type="transmembrane region" description="Helical" evidence="7">
    <location>
        <begin position="260"/>
        <end position="285"/>
    </location>
</feature>
<dbReference type="SUPFAM" id="SSF161098">
    <property type="entry name" value="MetI-like"/>
    <property type="match status" value="1"/>
</dbReference>
<keyword evidence="4 7" id="KW-0812">Transmembrane</keyword>
<dbReference type="GO" id="GO:0055085">
    <property type="term" value="P:transmembrane transport"/>
    <property type="evidence" value="ECO:0007669"/>
    <property type="project" value="InterPro"/>
</dbReference>
<evidence type="ECO:0000313" key="9">
    <source>
        <dbReference type="EMBL" id="SDG55965.1"/>
    </source>
</evidence>
<evidence type="ECO:0000259" key="8">
    <source>
        <dbReference type="PROSITE" id="PS50928"/>
    </source>
</evidence>
<dbReference type="InterPro" id="IPR035906">
    <property type="entry name" value="MetI-like_sf"/>
</dbReference>
<dbReference type="InterPro" id="IPR000515">
    <property type="entry name" value="MetI-like"/>
</dbReference>
<feature type="transmembrane region" description="Helical" evidence="7">
    <location>
        <begin position="122"/>
        <end position="141"/>
    </location>
</feature>
<evidence type="ECO:0000313" key="10">
    <source>
        <dbReference type="Proteomes" id="UP000217076"/>
    </source>
</evidence>
<protein>
    <submittedName>
        <fullName evidence="9">Peptide/nickel transport system permease protein</fullName>
    </submittedName>
</protein>
<accession>A0A1G7V7V2</accession>
<feature type="transmembrane region" description="Helical" evidence="7">
    <location>
        <begin position="213"/>
        <end position="240"/>
    </location>
</feature>
<keyword evidence="10" id="KW-1185">Reference proteome</keyword>
<evidence type="ECO:0000256" key="1">
    <source>
        <dbReference type="ARBA" id="ARBA00004651"/>
    </source>
</evidence>
<dbReference type="CDD" id="cd06261">
    <property type="entry name" value="TM_PBP2"/>
    <property type="match status" value="1"/>
</dbReference>
<evidence type="ECO:0000256" key="6">
    <source>
        <dbReference type="ARBA" id="ARBA00023136"/>
    </source>
</evidence>
<evidence type="ECO:0000256" key="2">
    <source>
        <dbReference type="ARBA" id="ARBA00022448"/>
    </source>
</evidence>
<comment type="subcellular location">
    <subcellularLocation>
        <location evidence="1 7">Cell membrane</location>
        <topology evidence="1 7">Multi-pass membrane protein</topology>
    </subcellularLocation>
</comment>
<dbReference type="Gene3D" id="1.10.3720.10">
    <property type="entry name" value="MetI-like"/>
    <property type="match status" value="1"/>
</dbReference>
<dbReference type="InterPro" id="IPR050366">
    <property type="entry name" value="BP-dependent_transpt_permease"/>
</dbReference>
<reference evidence="10" key="1">
    <citation type="submission" date="2016-10" db="EMBL/GenBank/DDBJ databases">
        <authorList>
            <person name="Varghese N."/>
            <person name="Submissions S."/>
        </authorList>
    </citation>
    <scope>NUCLEOTIDE SEQUENCE [LARGE SCALE GENOMIC DNA]</scope>
    <source>
        <strain evidence="10">930I</strain>
    </source>
</reference>
<sequence>MRVQGPLGRALARLARHRLAGVGAALLLLLVALVLARPLIAALLGTDAEAVDLLARGAPPSPAHPLGTDDLGRDLLLRLLAGGQVSLLVGLAGALGAGLIGALIGLVAGWREGWLDAALMRFTDGLLALPLLPLLIVLAAIDPGRVLPESWGMGPLVEVGRIVVLVALAGWPTTARLVRAATLSLKRREFVRAAEALGVPGPRIVLRHILPNAAAPLVVATTLTVGNVILLESALSFLGLGIRPPLATWGNMLSGGLETVWTAPLMVIAPGCLIFLTVMAVNFLGDGLHEALDPRGD</sequence>
<keyword evidence="5 7" id="KW-1133">Transmembrane helix</keyword>
<comment type="similarity">
    <text evidence="7">Belongs to the binding-protein-dependent transport system permease family.</text>
</comment>
<keyword evidence="3" id="KW-1003">Cell membrane</keyword>
<dbReference type="Proteomes" id="UP000217076">
    <property type="component" value="Unassembled WGS sequence"/>
</dbReference>
<evidence type="ECO:0000256" key="5">
    <source>
        <dbReference type="ARBA" id="ARBA00022989"/>
    </source>
</evidence>
<organism evidence="9 10">
    <name type="scientific">Roseospirillum parvum</name>
    <dbReference type="NCBI Taxonomy" id="83401"/>
    <lineage>
        <taxon>Bacteria</taxon>
        <taxon>Pseudomonadati</taxon>
        <taxon>Pseudomonadota</taxon>
        <taxon>Alphaproteobacteria</taxon>
        <taxon>Rhodospirillales</taxon>
        <taxon>Rhodospirillaceae</taxon>
        <taxon>Roseospirillum</taxon>
    </lineage>
</organism>
<dbReference type="RefSeq" id="WP_218119458.1">
    <property type="nucleotide sequence ID" value="NZ_FNCV01000001.1"/>
</dbReference>
<keyword evidence="6 7" id="KW-0472">Membrane</keyword>